<organism evidence="2 3">
    <name type="scientific">Glycomyces luteolus</name>
    <dbReference type="NCBI Taxonomy" id="2670330"/>
    <lineage>
        <taxon>Bacteria</taxon>
        <taxon>Bacillati</taxon>
        <taxon>Actinomycetota</taxon>
        <taxon>Actinomycetes</taxon>
        <taxon>Glycomycetales</taxon>
        <taxon>Glycomycetaceae</taxon>
        <taxon>Glycomyces</taxon>
    </lineage>
</organism>
<dbReference type="AlphaFoldDB" id="A0A9X3P7C6"/>
<dbReference type="InterPro" id="IPR043917">
    <property type="entry name" value="DUF5753"/>
</dbReference>
<comment type="caution">
    <text evidence="2">The sequence shown here is derived from an EMBL/GenBank/DDBJ whole genome shotgun (WGS) entry which is preliminary data.</text>
</comment>
<feature type="domain" description="DUF5753" evidence="1">
    <location>
        <begin position="93"/>
        <end position="256"/>
    </location>
</feature>
<keyword evidence="3" id="KW-1185">Reference proteome</keyword>
<dbReference type="Proteomes" id="UP001146067">
    <property type="component" value="Unassembled WGS sequence"/>
</dbReference>
<proteinExistence type="predicted"/>
<sequence>MRRKLIGRKLKIARKSAGLPMRHPDIVDAVGSTRTMQRLEDGEGTQLTYPVIGTLCDLYGMPAEEKFELQRLWRLGPATTWTQPRERSVFGFDAFRELELHASAVYRYESTYIPGHLQTEHHMRRLFAKNPDFNTEDIDRWVQDRMTWQRPFWEDDGRRSYFLLSEAALRIGCDAEQLERLTEADSQDHMTVKYLPFSSGSPSNLHVPFVLLSFPDEDDPDIVFVEAQDAYLYFEESSSVQSYRTSLDRADSQAKAIEEFRL</sequence>
<evidence type="ECO:0000313" key="3">
    <source>
        <dbReference type="Proteomes" id="UP001146067"/>
    </source>
</evidence>
<gene>
    <name evidence="2" type="ORF">O1R50_00780</name>
</gene>
<dbReference type="EMBL" id="JAPZVP010000001">
    <property type="protein sequence ID" value="MDA1358140.1"/>
    <property type="molecule type" value="Genomic_DNA"/>
</dbReference>
<accession>A0A9X3P7C6</accession>
<evidence type="ECO:0000259" key="1">
    <source>
        <dbReference type="Pfam" id="PF19054"/>
    </source>
</evidence>
<protein>
    <submittedName>
        <fullName evidence="2">Helix-turn-helix transcriptional regulator</fullName>
    </submittedName>
</protein>
<evidence type="ECO:0000313" key="2">
    <source>
        <dbReference type="EMBL" id="MDA1358140.1"/>
    </source>
</evidence>
<name>A0A9X3P7C6_9ACTN</name>
<dbReference type="RefSeq" id="WP_270107915.1">
    <property type="nucleotide sequence ID" value="NZ_JAPZVP010000001.1"/>
</dbReference>
<reference evidence="2" key="1">
    <citation type="submission" date="2022-12" db="EMBL/GenBank/DDBJ databases">
        <title>Gycomyces niveus sp.nov.,a novel actinomycete isolated from soil in Shouguan.</title>
        <authorList>
            <person name="Yang X."/>
        </authorList>
    </citation>
    <scope>NUCLEOTIDE SEQUENCE</scope>
    <source>
        <strain evidence="2">NEAU-A15</strain>
    </source>
</reference>
<dbReference type="Pfam" id="PF19054">
    <property type="entry name" value="DUF5753"/>
    <property type="match status" value="1"/>
</dbReference>